<evidence type="ECO:0000313" key="2">
    <source>
        <dbReference type="EMBL" id="KIK53032.1"/>
    </source>
</evidence>
<evidence type="ECO:0000256" key="1">
    <source>
        <dbReference type="SAM" id="Phobius"/>
    </source>
</evidence>
<feature type="transmembrane region" description="Helical" evidence="1">
    <location>
        <begin position="90"/>
        <end position="112"/>
    </location>
</feature>
<feature type="non-terminal residue" evidence="2">
    <location>
        <position position="1"/>
    </location>
</feature>
<name>A0A0D0C5F7_9AGAR</name>
<dbReference type="EMBL" id="KN834834">
    <property type="protein sequence ID" value="KIK53032.1"/>
    <property type="molecule type" value="Genomic_DNA"/>
</dbReference>
<sequence length="268" mass="29882">IFIWDALSNIAADWNLFCTARNKLSLTVYVTSRIGTLAFLLGRVIFETYPVGNCKIASIAIDSLYPIAVAGSCLLFFFRVRAVYHGHGNAIVFFAFLWVAVLGTCLVVPFGIVVNGNLKPAQHCISPSIKPFLGAAVIVPTVHDTVVFLAVSYKLMSNSLTEPRGLQERILGNNLPRFSRAMFRDSQKYYLITVIANLVTICLMYAPVNAVYQIASNIPNVMLTNLMACYVYRNTGSTNNEKLKRKPECEAFLYFKIYMLIQQYSTTG</sequence>
<accession>A0A0D0C5F7</accession>
<keyword evidence="1" id="KW-0812">Transmembrane</keyword>
<feature type="transmembrane region" description="Helical" evidence="1">
    <location>
        <begin position="58"/>
        <end position="78"/>
    </location>
</feature>
<keyword evidence="3" id="KW-1185">Reference proteome</keyword>
<dbReference type="Proteomes" id="UP000053593">
    <property type="component" value="Unassembled WGS sequence"/>
</dbReference>
<dbReference type="HOGENOM" id="CLU_060549_3_1_1"/>
<organism evidence="2 3">
    <name type="scientific">Collybiopsis luxurians FD-317 M1</name>
    <dbReference type="NCBI Taxonomy" id="944289"/>
    <lineage>
        <taxon>Eukaryota</taxon>
        <taxon>Fungi</taxon>
        <taxon>Dikarya</taxon>
        <taxon>Basidiomycota</taxon>
        <taxon>Agaricomycotina</taxon>
        <taxon>Agaricomycetes</taxon>
        <taxon>Agaricomycetidae</taxon>
        <taxon>Agaricales</taxon>
        <taxon>Marasmiineae</taxon>
        <taxon>Omphalotaceae</taxon>
        <taxon>Collybiopsis</taxon>
        <taxon>Collybiopsis luxurians</taxon>
    </lineage>
</organism>
<dbReference type="AlphaFoldDB" id="A0A0D0C5F7"/>
<protein>
    <submittedName>
        <fullName evidence="2">Uncharacterized protein</fullName>
    </submittedName>
</protein>
<dbReference type="OrthoDB" id="3038990at2759"/>
<reference evidence="2 3" key="1">
    <citation type="submission" date="2014-04" db="EMBL/GenBank/DDBJ databases">
        <title>Evolutionary Origins and Diversification of the Mycorrhizal Mutualists.</title>
        <authorList>
            <consortium name="DOE Joint Genome Institute"/>
            <consortium name="Mycorrhizal Genomics Consortium"/>
            <person name="Kohler A."/>
            <person name="Kuo A."/>
            <person name="Nagy L.G."/>
            <person name="Floudas D."/>
            <person name="Copeland A."/>
            <person name="Barry K.W."/>
            <person name="Cichocki N."/>
            <person name="Veneault-Fourrey C."/>
            <person name="LaButti K."/>
            <person name="Lindquist E.A."/>
            <person name="Lipzen A."/>
            <person name="Lundell T."/>
            <person name="Morin E."/>
            <person name="Murat C."/>
            <person name="Riley R."/>
            <person name="Ohm R."/>
            <person name="Sun H."/>
            <person name="Tunlid A."/>
            <person name="Henrissat B."/>
            <person name="Grigoriev I.V."/>
            <person name="Hibbett D.S."/>
            <person name="Martin F."/>
        </authorList>
    </citation>
    <scope>NUCLEOTIDE SEQUENCE [LARGE SCALE GENOMIC DNA]</scope>
    <source>
        <strain evidence="2 3">FD-317 M1</strain>
    </source>
</reference>
<keyword evidence="1" id="KW-1133">Transmembrane helix</keyword>
<evidence type="ECO:0000313" key="3">
    <source>
        <dbReference type="Proteomes" id="UP000053593"/>
    </source>
</evidence>
<feature type="transmembrane region" description="Helical" evidence="1">
    <location>
        <begin position="132"/>
        <end position="151"/>
    </location>
</feature>
<proteinExistence type="predicted"/>
<feature type="transmembrane region" description="Helical" evidence="1">
    <location>
        <begin position="26"/>
        <end position="46"/>
    </location>
</feature>
<feature type="transmembrane region" description="Helical" evidence="1">
    <location>
        <begin position="189"/>
        <end position="208"/>
    </location>
</feature>
<gene>
    <name evidence="2" type="ORF">GYMLUDRAFT_179490</name>
</gene>
<keyword evidence="1" id="KW-0472">Membrane</keyword>